<dbReference type="OrthoDB" id="9789044at2"/>
<gene>
    <name evidence="1" type="ORF">NIDE2101</name>
</gene>
<evidence type="ECO:0000313" key="2">
    <source>
        <dbReference type="Proteomes" id="UP000001660"/>
    </source>
</evidence>
<evidence type="ECO:0000313" key="1">
    <source>
        <dbReference type="EMBL" id="CBK41821.1"/>
    </source>
</evidence>
<accession>D8PF12</accession>
<name>D8PF12_9BACT</name>
<reference evidence="1 2" key="1">
    <citation type="journal article" date="2010" name="Proc. Natl. Acad. Sci. U.S.A.">
        <title>A Nitrospira metagenome illuminates the physiology and evolution of globally important nitrite-oxidizing bacteria.</title>
        <authorList>
            <person name="Lucker S."/>
            <person name="Wagner M."/>
            <person name="Maixner F."/>
            <person name="Pelletier E."/>
            <person name="Koch H."/>
            <person name="Vacherie B."/>
            <person name="Rattei T."/>
            <person name="Sinninghe Damste J."/>
            <person name="Spieck E."/>
            <person name="Le Paslier D."/>
            <person name="Daims H."/>
        </authorList>
    </citation>
    <scope>NUCLEOTIDE SEQUENCE [LARGE SCALE GENOMIC DNA]</scope>
</reference>
<protein>
    <recommendedName>
        <fullName evidence="3">Precorrin-3B C(17)-methyltransferase</fullName>
    </recommendedName>
</protein>
<sequence>MARVGRLAGAILTETQGRFYLVGNTKVPCDWAEVGFEPPGDIDALARPFIQLTPRKHVDIAPPYLLLDVEGDALPRMLVDLFLIQRTGSISERLWRLVRGQPEEDSIPVAAVTPARWLGEIPQPIWQIVRDAVLRCT</sequence>
<keyword evidence="2" id="KW-1185">Reference proteome</keyword>
<dbReference type="Proteomes" id="UP000001660">
    <property type="component" value="Chromosome"/>
</dbReference>
<dbReference type="EMBL" id="FP929003">
    <property type="protein sequence ID" value="CBK41821.1"/>
    <property type="molecule type" value="Genomic_DNA"/>
</dbReference>
<dbReference type="HOGENOM" id="CLU_1861560_0_0_0"/>
<dbReference type="AlphaFoldDB" id="D8PF12"/>
<organism evidence="1 2">
    <name type="scientific">Nitrospira defluvii</name>
    <dbReference type="NCBI Taxonomy" id="330214"/>
    <lineage>
        <taxon>Bacteria</taxon>
        <taxon>Pseudomonadati</taxon>
        <taxon>Nitrospirota</taxon>
        <taxon>Nitrospiria</taxon>
        <taxon>Nitrospirales</taxon>
        <taxon>Nitrospiraceae</taxon>
        <taxon>Nitrospira</taxon>
    </lineage>
</organism>
<dbReference type="STRING" id="330214.NIDE2101"/>
<dbReference type="KEGG" id="nde:NIDE2101"/>
<evidence type="ECO:0008006" key="3">
    <source>
        <dbReference type="Google" id="ProtNLM"/>
    </source>
</evidence>
<proteinExistence type="predicted"/>